<dbReference type="OrthoDB" id="965041at2"/>
<sequence>MDAEVAKRVVYQLAFNWVQLNLPTDRLTYTDYINAIGGLQVITDDPTRTKAIFSAILDQANELGYSSEWVEVELKFEAQAEAVGDRAKWLRLDVAAREASDESLDLYNLRVSRFISKPGSNGKESND</sequence>
<evidence type="ECO:0000313" key="1">
    <source>
        <dbReference type="EMBL" id="AUD02111.1"/>
    </source>
</evidence>
<gene>
    <name evidence="1" type="ORF">CWM47_09940</name>
</gene>
<accession>A0A2K8YWV4</accession>
<organism evidence="1 2">
    <name type="scientific">Spirosoma pollinicola</name>
    <dbReference type="NCBI Taxonomy" id="2057025"/>
    <lineage>
        <taxon>Bacteria</taxon>
        <taxon>Pseudomonadati</taxon>
        <taxon>Bacteroidota</taxon>
        <taxon>Cytophagia</taxon>
        <taxon>Cytophagales</taxon>
        <taxon>Cytophagaceae</taxon>
        <taxon>Spirosoma</taxon>
    </lineage>
</organism>
<keyword evidence="2" id="KW-1185">Reference proteome</keyword>
<proteinExistence type="predicted"/>
<dbReference type="Proteomes" id="UP000232883">
    <property type="component" value="Chromosome"/>
</dbReference>
<protein>
    <submittedName>
        <fullName evidence="1">Uncharacterized protein</fullName>
    </submittedName>
</protein>
<evidence type="ECO:0000313" key="2">
    <source>
        <dbReference type="Proteomes" id="UP000232883"/>
    </source>
</evidence>
<dbReference type="AlphaFoldDB" id="A0A2K8YWV4"/>
<dbReference type="RefSeq" id="WP_100987830.1">
    <property type="nucleotide sequence ID" value="NZ_CP025096.1"/>
</dbReference>
<dbReference type="EMBL" id="CP025096">
    <property type="protein sequence ID" value="AUD02111.1"/>
    <property type="molecule type" value="Genomic_DNA"/>
</dbReference>
<reference evidence="1 2" key="1">
    <citation type="submission" date="2017-11" db="EMBL/GenBank/DDBJ databases">
        <title>Taxonomic description and genome sequences of Spirosoma HA7 sp. nov., isolated from pollen microhabitat of Corylus avellana.</title>
        <authorList>
            <person name="Ambika Manirajan B."/>
            <person name="Suarez C."/>
            <person name="Ratering S."/>
            <person name="Geissler-Plaum R."/>
            <person name="Cardinale M."/>
            <person name="Sylvia S."/>
        </authorList>
    </citation>
    <scope>NUCLEOTIDE SEQUENCE [LARGE SCALE GENOMIC DNA]</scope>
    <source>
        <strain evidence="1 2">HA7</strain>
    </source>
</reference>
<dbReference type="KEGG" id="spir:CWM47_09940"/>
<name>A0A2K8YWV4_9BACT</name>